<comment type="similarity">
    <text evidence="2">Belongs to the ATP-dependent AMP-binding enzyme family.</text>
</comment>
<dbReference type="InterPro" id="IPR023213">
    <property type="entry name" value="CAT-like_dom_sf"/>
</dbReference>
<dbReference type="Gene3D" id="3.30.300.30">
    <property type="match status" value="2"/>
</dbReference>
<dbReference type="InterPro" id="IPR001242">
    <property type="entry name" value="Condensation_dom"/>
</dbReference>
<dbReference type="GO" id="GO:0043041">
    <property type="term" value="P:amino acid activation for nonribosomal peptide biosynthetic process"/>
    <property type="evidence" value="ECO:0007669"/>
    <property type="project" value="TreeGrafter"/>
</dbReference>
<dbReference type="PANTHER" id="PTHR45527">
    <property type="entry name" value="NONRIBOSOMAL PEPTIDE SYNTHETASE"/>
    <property type="match status" value="1"/>
</dbReference>
<evidence type="ECO:0000256" key="3">
    <source>
        <dbReference type="ARBA" id="ARBA00022450"/>
    </source>
</evidence>
<proteinExistence type="inferred from homology"/>
<protein>
    <submittedName>
        <fullName evidence="6">Amino acid adenylation domain-containing protein</fullName>
    </submittedName>
</protein>
<dbReference type="GO" id="GO:0003824">
    <property type="term" value="F:catalytic activity"/>
    <property type="evidence" value="ECO:0007669"/>
    <property type="project" value="InterPro"/>
</dbReference>
<evidence type="ECO:0000313" key="7">
    <source>
        <dbReference type="Proteomes" id="UP000316916"/>
    </source>
</evidence>
<dbReference type="InterPro" id="IPR045851">
    <property type="entry name" value="AMP-bd_C_sf"/>
</dbReference>
<gene>
    <name evidence="6" type="ORF">SAMN06265171_10886</name>
</gene>
<evidence type="ECO:0000259" key="5">
    <source>
        <dbReference type="PROSITE" id="PS50075"/>
    </source>
</evidence>
<dbReference type="InterPro" id="IPR009081">
    <property type="entry name" value="PP-bd_ACP"/>
</dbReference>
<dbReference type="NCBIfam" id="TIGR01733">
    <property type="entry name" value="AA-adenyl-dom"/>
    <property type="match status" value="2"/>
</dbReference>
<keyword evidence="3" id="KW-0596">Phosphopantetheine</keyword>
<dbReference type="NCBIfam" id="NF003417">
    <property type="entry name" value="PRK04813.1"/>
    <property type="match status" value="2"/>
</dbReference>
<name>A0A521EI06_9FLAO</name>
<dbReference type="FunFam" id="3.30.559.10:FF:000012">
    <property type="entry name" value="Non-ribosomal peptide synthetase"/>
    <property type="match status" value="1"/>
</dbReference>
<dbReference type="InterPro" id="IPR020845">
    <property type="entry name" value="AMP-binding_CS"/>
</dbReference>
<dbReference type="PANTHER" id="PTHR45527:SF1">
    <property type="entry name" value="FATTY ACID SYNTHASE"/>
    <property type="match status" value="1"/>
</dbReference>
<dbReference type="PROSITE" id="PS00455">
    <property type="entry name" value="AMP_BINDING"/>
    <property type="match status" value="2"/>
</dbReference>
<dbReference type="CDD" id="cd05930">
    <property type="entry name" value="A_NRPS"/>
    <property type="match status" value="1"/>
</dbReference>
<keyword evidence="7" id="KW-1185">Reference proteome</keyword>
<dbReference type="GO" id="GO:0005829">
    <property type="term" value="C:cytosol"/>
    <property type="evidence" value="ECO:0007669"/>
    <property type="project" value="TreeGrafter"/>
</dbReference>
<dbReference type="EMBL" id="FXTC01000008">
    <property type="protein sequence ID" value="SMO83546.1"/>
    <property type="molecule type" value="Genomic_DNA"/>
</dbReference>
<accession>A0A521EI06</accession>
<reference evidence="6 7" key="1">
    <citation type="submission" date="2017-05" db="EMBL/GenBank/DDBJ databases">
        <authorList>
            <person name="Varghese N."/>
            <person name="Submissions S."/>
        </authorList>
    </citation>
    <scope>NUCLEOTIDE SEQUENCE [LARGE SCALE GENOMIC DNA]</scope>
    <source>
        <strain evidence="6 7">DSM 29371</strain>
    </source>
</reference>
<dbReference type="InterPro" id="IPR036736">
    <property type="entry name" value="ACP-like_sf"/>
</dbReference>
<dbReference type="CDD" id="cd19531">
    <property type="entry name" value="LCL_NRPS-like"/>
    <property type="match status" value="2"/>
</dbReference>
<dbReference type="Pfam" id="PF00501">
    <property type="entry name" value="AMP-binding"/>
    <property type="match status" value="2"/>
</dbReference>
<dbReference type="RefSeq" id="WP_142719006.1">
    <property type="nucleotide sequence ID" value="NZ_FXTC01000008.1"/>
</dbReference>
<dbReference type="SUPFAM" id="SSF56801">
    <property type="entry name" value="Acetyl-CoA synthetase-like"/>
    <property type="match status" value="2"/>
</dbReference>
<dbReference type="SUPFAM" id="SSF47336">
    <property type="entry name" value="ACP-like"/>
    <property type="match status" value="2"/>
</dbReference>
<evidence type="ECO:0000256" key="1">
    <source>
        <dbReference type="ARBA" id="ARBA00001957"/>
    </source>
</evidence>
<dbReference type="FunFam" id="3.30.300.30:FF:000010">
    <property type="entry name" value="Enterobactin synthetase component F"/>
    <property type="match status" value="1"/>
</dbReference>
<dbReference type="Gene3D" id="3.40.50.980">
    <property type="match status" value="4"/>
</dbReference>
<dbReference type="FunFam" id="3.40.50.980:FF:000001">
    <property type="entry name" value="Non-ribosomal peptide synthetase"/>
    <property type="match status" value="2"/>
</dbReference>
<dbReference type="InterPro" id="IPR000873">
    <property type="entry name" value="AMP-dep_synth/lig_dom"/>
</dbReference>
<dbReference type="GO" id="GO:0044550">
    <property type="term" value="P:secondary metabolite biosynthetic process"/>
    <property type="evidence" value="ECO:0007669"/>
    <property type="project" value="TreeGrafter"/>
</dbReference>
<organism evidence="6 7">
    <name type="scientific">Chryseobacterium rhizoplanae</name>
    <dbReference type="NCBI Taxonomy" id="1609531"/>
    <lineage>
        <taxon>Bacteria</taxon>
        <taxon>Pseudomonadati</taxon>
        <taxon>Bacteroidota</taxon>
        <taxon>Flavobacteriia</taxon>
        <taxon>Flavobacteriales</taxon>
        <taxon>Weeksellaceae</taxon>
        <taxon>Chryseobacterium group</taxon>
        <taxon>Chryseobacterium</taxon>
    </lineage>
</organism>
<keyword evidence="4" id="KW-0597">Phosphoprotein</keyword>
<comment type="cofactor">
    <cofactor evidence="1">
        <name>pantetheine 4'-phosphate</name>
        <dbReference type="ChEBI" id="CHEBI:47942"/>
    </cofactor>
</comment>
<feature type="domain" description="Carrier" evidence="5">
    <location>
        <begin position="958"/>
        <end position="1033"/>
    </location>
</feature>
<dbReference type="Gene3D" id="1.10.1200.10">
    <property type="entry name" value="ACP-like"/>
    <property type="match status" value="2"/>
</dbReference>
<dbReference type="Gene3D" id="3.30.559.30">
    <property type="entry name" value="Nonribosomal peptide synthetase, condensation domain"/>
    <property type="match status" value="3"/>
</dbReference>
<evidence type="ECO:0000256" key="4">
    <source>
        <dbReference type="ARBA" id="ARBA00022553"/>
    </source>
</evidence>
<dbReference type="Pfam" id="PF00668">
    <property type="entry name" value="Condensation"/>
    <property type="match status" value="3"/>
</dbReference>
<dbReference type="Gene3D" id="3.30.559.10">
    <property type="entry name" value="Chloramphenicol acetyltransferase-like domain"/>
    <property type="match status" value="3"/>
</dbReference>
<dbReference type="FunFam" id="1.10.1200.10:FF:000005">
    <property type="entry name" value="Nonribosomal peptide synthetase 1"/>
    <property type="match status" value="2"/>
</dbReference>
<sequence>MNTLSGYRISPQQSRFLTVYNHTEKLNSQLAFTCDENIDTDKLKNAITSFFDSDIIFKTTYHQITEPSNALQIPGNKTLIEFLDHPEVISSDEAISGLLSDEINREINISEGPLIWVKLVRLQIKQLLVSITLPAITADLRTLEIIAEKIFRFYENGAEVKKEEALSYLQFAEWQNQLLEEEETQESLKYWRNKKISGLNQFLTFDQDIDSKKEFVSASHVLDIKNNSLALLKKNFPDYSSEEILFACWNLLLWRQLETTDFISGYVHSFREYEELQSLCGCCCRTLPFHLEWDKTWLFKDVLRQTKQEIETISNNKEAFEHHVFFKGETKPNKSYTIPYSFEYAETSSTAILKSQHFAVIQAVSFTENIKLKLVCKQVNETISVELQYNANAFRKETVLFLADAFENILNKFISEPVKPILQVSLLSDLYKTKLLKEFNQTSEPQHSFDTVCQLFDHVVTTFPAHVAVVARENQLSYQQLDQKATQLGLYLKEVYGIKAGDLVGVMFGKNENLMIALMAVIKSGGGFVPIDPANPEERINFILKDSAVTILLSETAFEERTALLQIPTLAIDSISEFITTKATLHQRTAEDILYVIYTSGTTGNPKGTIIQDKALLNYVSWFTDSFNINATDSSILLGSYAFDLGYTSIWGTLLNGGSLHLVDDEMVKNPDSLIDYLTENTITFIKTTPSLFHTLTASIQCNNLAKSNLRLILLGGEPIRPKDLEKIIEIKPEINLVNHYGPTESTIGTIAYKIDNTQMAEYAMCPVIGNPISNNSIYIVDEHGSLVAPGIDGEIMISGKGLAAGYLKREDLTSEKFLADPFTQGQKMYKTGDIARWMPDGTILFRGRRDDQVKIRGYRVELEEIQKVIQSLSGIDHVLIIPRRSEDYGLELAAYFVSQDKIDTVELRMALLETLPDYMVPSYFVSLDKFPLTANGKVDKKALPDPTLLKTESKHTAPRTKLEKSLAVIWEEILEYENIGVYDDFFTIGGHSLKAINLVTQLSKKLDIKIKLQDVFIYSTIEKLAAFLHENGVVKFAPIPVLASQPYYDLSHSQRRLWILDQLENDQVAYNVPAACIIEGKLNAQAFSKAFVKVTERHESLRTTFITVNGEPKQQIHAPGELSFEVRNIDFQTAPNKREKAQKFVEAEADTPFNLEKGPLLRAHLLQLEPEKYVFVFNMHHIISDGWSIGVLIEEVLTLYHAFSRDEENPLPALTIQYKDFASWQNQKLQDEEVKQAQAYWWGIFKDEIPILEFPGDYSRPAIQTYNGAQVNLLLDRTFSERLVQFSKEQSTTLFITLLSSINALLYHYTDQEDIVIGTPVAGREHPDLDNQIGFYVNTLPVRSRFNATESFEMLVRGVKENMLKAQEHQIYPFDRLVDDLNLETDLSRSALFDVMVSLSNPDTAAKQFEKFKDIQVSEFTIPSTISKFDLSFDFQEMKDGIKVSIEYNTDLFKPSRMERMLRHYQKMLSEILQNTKAPLNEIDILSSAEVKQLLEDFNDTITSYDTEKTIVDMFYDQVEKYPDTIAVSFGSKLITYAELNEQSNRLAHYLSAQLLLSPDLRIGLLMNRSEKMLVSVLAVLKMGAAYVPIDTEYPLDRIEYLIQESGAHILITDSAETVSNLSVSVKVIDLYAVQNEVADCISGNLTNQIHPDNPAYIIFTSGSTGNPKGVIVNHRNLSNIANSWRDGYKLHEFSPNLLQLASISFDVFIGDFCRCLLNGGKMVICPGDFRGDPIALYEIIHEHQINILETTPGIILPLMRYIQENNLDISFMKLLILGSDTCLIEDFKWLLNSFSGHMRIINSYGTTETTIDSSYFESSLGLLPKEGNVPIGKPMHNTSYFILNNNKKLVPVGVIGELYIGGAGVSNGYLNRNELNEERFIKLPEVIHSQKVYKTGDRACWLPDGNVAFYGRNDNQIKIRGYRIELGEIENILLQHPAIKSVAVLAKPDQDGHNRLIAYCSLNNVEAIANIKESIKKRLPEYMLPSFFLILDELPLTPNGKINHKALPNPDINDLRNQKGFSAPVTETQKKLATIWERILKIETIGKDDHFFEMGGHSLKATQVITQVHKEFGISIQLRDLFMNPVLFDLAYVIDAKEKTVYEKIEQIADADYYPLSVAQNRLWIQDQMQEGLAAYNITDAFEMDGRLSLPNFEKAYKEVINRHESLRTTFIVHQGEPRQIIHDVDSKEFSITYKDLRDKHASTELVQLMVDEESTAIFDLEKGPLIKASLLRLTDENQVFVLTMHHIVSDGWSSNVFLTELMKLYHAGINGLQNPLPALTMQYKDYAVWHRNLLSGINLKTLKNYWCNQFAGEIQILNLLTDNPRPEVKTYNGSTTAIDFGEALSEQLQSFSKQHSLSIYMTLLGVIKVLLHKYTGQEDIIIGSPISGRVHSDLDAQIGFYVNSLALRSNLDPNQSIADYFQSIKKTVLDAEIHQLYPFESLVEDLKLEYMPNRSPITDVWMQLYNQEVEANSEVLGGLKVKEFQINHAFSKNDLTFNFVNNAGLISLITNYNTDLFEIDTISKMQDDLIVLTDKLIQNTGLKLSEIELVAKNESTAFMEAMFNL</sequence>
<dbReference type="PROSITE" id="PS50075">
    <property type="entry name" value="CARRIER"/>
    <property type="match status" value="2"/>
</dbReference>
<dbReference type="Pfam" id="PF00550">
    <property type="entry name" value="PP-binding"/>
    <property type="match status" value="2"/>
</dbReference>
<evidence type="ECO:0000256" key="2">
    <source>
        <dbReference type="ARBA" id="ARBA00006432"/>
    </source>
</evidence>
<dbReference type="GO" id="GO:0031177">
    <property type="term" value="F:phosphopantetheine binding"/>
    <property type="evidence" value="ECO:0007669"/>
    <property type="project" value="TreeGrafter"/>
</dbReference>
<evidence type="ECO:0000313" key="6">
    <source>
        <dbReference type="EMBL" id="SMO83546.1"/>
    </source>
</evidence>
<dbReference type="PROSITE" id="PS00012">
    <property type="entry name" value="PHOSPHOPANTETHEINE"/>
    <property type="match status" value="2"/>
</dbReference>
<dbReference type="InterPro" id="IPR006162">
    <property type="entry name" value="Ppantetheine_attach_site"/>
</dbReference>
<dbReference type="InterPro" id="IPR010071">
    <property type="entry name" value="AA_adenyl_dom"/>
</dbReference>
<dbReference type="Proteomes" id="UP000316916">
    <property type="component" value="Unassembled WGS sequence"/>
</dbReference>
<dbReference type="Gene3D" id="2.30.38.10">
    <property type="entry name" value="Luciferase, Domain 3"/>
    <property type="match status" value="2"/>
</dbReference>
<dbReference type="InterPro" id="IPR025110">
    <property type="entry name" value="AMP-bd_C"/>
</dbReference>
<dbReference type="SUPFAM" id="SSF52777">
    <property type="entry name" value="CoA-dependent acyltransferases"/>
    <property type="match status" value="6"/>
</dbReference>
<feature type="domain" description="Carrier" evidence="5">
    <location>
        <begin position="2025"/>
        <end position="2100"/>
    </location>
</feature>
<dbReference type="Pfam" id="PF13193">
    <property type="entry name" value="AMP-binding_C"/>
    <property type="match status" value="1"/>
</dbReference>